<protein>
    <submittedName>
        <fullName evidence="3">Uncharacterized protein</fullName>
    </submittedName>
</protein>
<dbReference type="AlphaFoldDB" id="A0A922MEA7"/>
<comment type="caution">
    <text evidence="3">The sequence shown here is derived from an EMBL/GenBank/DDBJ whole genome shotgun (WGS) entry which is preliminary data.</text>
</comment>
<feature type="transmembrane region" description="Helical" evidence="2">
    <location>
        <begin position="186"/>
        <end position="207"/>
    </location>
</feature>
<reference evidence="3" key="1">
    <citation type="journal article" date="2021" name="G3 (Bethesda)">
        <title>Genome and transcriptome analysis of the beet armyworm Spodoptera exigua reveals targets for pest control. .</title>
        <authorList>
            <person name="Simon S."/>
            <person name="Breeschoten T."/>
            <person name="Jansen H.J."/>
            <person name="Dirks R.P."/>
            <person name="Schranz M.E."/>
            <person name="Ros V.I.D."/>
        </authorList>
    </citation>
    <scope>NUCLEOTIDE SEQUENCE</scope>
    <source>
        <strain evidence="3">TB_SE_WUR_2020</strain>
    </source>
</reference>
<keyword evidence="2" id="KW-0472">Membrane</keyword>
<proteinExistence type="predicted"/>
<accession>A0A922MEA7</accession>
<evidence type="ECO:0000256" key="1">
    <source>
        <dbReference type="SAM" id="MobiDB-lite"/>
    </source>
</evidence>
<feature type="region of interest" description="Disordered" evidence="1">
    <location>
        <begin position="29"/>
        <end position="48"/>
    </location>
</feature>
<evidence type="ECO:0000313" key="4">
    <source>
        <dbReference type="Proteomes" id="UP000814243"/>
    </source>
</evidence>
<dbReference type="Proteomes" id="UP000814243">
    <property type="component" value="Unassembled WGS sequence"/>
</dbReference>
<organism evidence="3 4">
    <name type="scientific">Spodoptera exigua</name>
    <name type="common">Beet armyworm</name>
    <name type="synonym">Noctua fulgens</name>
    <dbReference type="NCBI Taxonomy" id="7107"/>
    <lineage>
        <taxon>Eukaryota</taxon>
        <taxon>Metazoa</taxon>
        <taxon>Ecdysozoa</taxon>
        <taxon>Arthropoda</taxon>
        <taxon>Hexapoda</taxon>
        <taxon>Insecta</taxon>
        <taxon>Pterygota</taxon>
        <taxon>Neoptera</taxon>
        <taxon>Endopterygota</taxon>
        <taxon>Lepidoptera</taxon>
        <taxon>Glossata</taxon>
        <taxon>Ditrysia</taxon>
        <taxon>Noctuoidea</taxon>
        <taxon>Noctuidae</taxon>
        <taxon>Amphipyrinae</taxon>
        <taxon>Spodoptera</taxon>
    </lineage>
</organism>
<keyword evidence="2" id="KW-1133">Transmembrane helix</keyword>
<sequence length="247" mass="27778">MYRHQFQGPSKTQQAMRALPRADMSTGFRIPVRNKPQNGPVPMSGISHPVARDLPLTRQTDRRQEALLQLDGQHYLVTFPKPTRVQINCGQEEHRLLNGSYFATVPKDCSIRTSEFTIVNTNDKVRGNAVELMSLPQFSPSSFDNNSPRYNLTTIDLNKLHDIQHQILLEKPIKLDTTDITSTYHIVAPLYGIALLSAVALIITYLIRRRQCLRKSAAEETTTTTSGLQAAAPEDRQAAIFALNVRK</sequence>
<gene>
    <name evidence="3" type="ORF">HF086_004402</name>
</gene>
<evidence type="ECO:0000256" key="2">
    <source>
        <dbReference type="SAM" id="Phobius"/>
    </source>
</evidence>
<evidence type="ECO:0000313" key="3">
    <source>
        <dbReference type="EMBL" id="KAH9635048.1"/>
    </source>
</evidence>
<name>A0A922MEA7_SPOEX</name>
<keyword evidence="2" id="KW-0812">Transmembrane</keyword>
<dbReference type="EMBL" id="JACEFF010000573">
    <property type="protein sequence ID" value="KAH9635048.1"/>
    <property type="molecule type" value="Genomic_DNA"/>
</dbReference>